<dbReference type="EMBL" id="BAABKD010000011">
    <property type="protein sequence ID" value="GAA5092714.1"/>
    <property type="molecule type" value="Genomic_DNA"/>
</dbReference>
<sequence length="110" mass="11968">MSQTNQLISTLNEGAVLQVYVDGCLVHAYVVVSEPNIDRVADIVPQERFDADGDIHVMAVGQPQDASAMIDDVSQNLNAEDTVVFLCIDHATKDEVLKQFGINAGQAHHH</sequence>
<accession>A0ABP9MC21</accession>
<proteinExistence type="predicted"/>
<dbReference type="Proteomes" id="UP001500227">
    <property type="component" value="Unassembled WGS sequence"/>
</dbReference>
<evidence type="ECO:0000313" key="2">
    <source>
        <dbReference type="Proteomes" id="UP001500227"/>
    </source>
</evidence>
<organism evidence="1 2">
    <name type="scientific">Paenalcaligenes hermetiae</name>
    <dbReference type="NCBI Taxonomy" id="1157987"/>
    <lineage>
        <taxon>Bacteria</taxon>
        <taxon>Pseudomonadati</taxon>
        <taxon>Pseudomonadota</taxon>
        <taxon>Betaproteobacteria</taxon>
        <taxon>Burkholderiales</taxon>
        <taxon>Alcaligenaceae</taxon>
        <taxon>Paenalcaligenes</taxon>
    </lineage>
</organism>
<dbReference type="RefSeq" id="WP_260648667.1">
    <property type="nucleotide sequence ID" value="NZ_BAABKD010000011.1"/>
</dbReference>
<name>A0ABP9MC21_9BURK</name>
<keyword evidence="2" id="KW-1185">Reference proteome</keyword>
<reference evidence="2" key="1">
    <citation type="journal article" date="2019" name="Int. J. Syst. Evol. Microbiol.">
        <title>The Global Catalogue of Microorganisms (GCM) 10K type strain sequencing project: providing services to taxonomists for standard genome sequencing and annotation.</title>
        <authorList>
            <consortium name="The Broad Institute Genomics Platform"/>
            <consortium name="The Broad Institute Genome Sequencing Center for Infectious Disease"/>
            <person name="Wu L."/>
            <person name="Ma J."/>
        </authorList>
    </citation>
    <scope>NUCLEOTIDE SEQUENCE [LARGE SCALE GENOMIC DNA]</scope>
    <source>
        <strain evidence="2">JCM 18423</strain>
    </source>
</reference>
<protein>
    <submittedName>
        <fullName evidence="1">Uncharacterized protein</fullName>
    </submittedName>
</protein>
<evidence type="ECO:0000313" key="1">
    <source>
        <dbReference type="EMBL" id="GAA5092714.1"/>
    </source>
</evidence>
<gene>
    <name evidence="1" type="ORF">GCM10023337_20420</name>
</gene>
<comment type="caution">
    <text evidence="1">The sequence shown here is derived from an EMBL/GenBank/DDBJ whole genome shotgun (WGS) entry which is preliminary data.</text>
</comment>